<dbReference type="AlphaFoldDB" id="A0AAE0FTJ4"/>
<evidence type="ECO:0000313" key="1">
    <source>
        <dbReference type="EMBL" id="KAK3265380.1"/>
    </source>
</evidence>
<dbReference type="Proteomes" id="UP001190700">
    <property type="component" value="Unassembled WGS sequence"/>
</dbReference>
<gene>
    <name evidence="1" type="ORF">CYMTET_25934</name>
</gene>
<protein>
    <submittedName>
        <fullName evidence="1">Uncharacterized protein</fullName>
    </submittedName>
</protein>
<organism evidence="1 2">
    <name type="scientific">Cymbomonas tetramitiformis</name>
    <dbReference type="NCBI Taxonomy" id="36881"/>
    <lineage>
        <taxon>Eukaryota</taxon>
        <taxon>Viridiplantae</taxon>
        <taxon>Chlorophyta</taxon>
        <taxon>Pyramimonadophyceae</taxon>
        <taxon>Pyramimonadales</taxon>
        <taxon>Pyramimonadaceae</taxon>
        <taxon>Cymbomonas</taxon>
    </lineage>
</organism>
<evidence type="ECO:0000313" key="2">
    <source>
        <dbReference type="Proteomes" id="UP001190700"/>
    </source>
</evidence>
<name>A0AAE0FTJ4_9CHLO</name>
<dbReference type="EMBL" id="LGRX02013955">
    <property type="protein sequence ID" value="KAK3265380.1"/>
    <property type="molecule type" value="Genomic_DNA"/>
</dbReference>
<sequence>MAVTLGSHGYSYMGMSKGASLEQIDAQAEGGSWCATTMKLQVAAVSESVQTASEAWTPPTVVLADTVFKGEGTLLSTTPIHLAGRVSFNTHSTQLLMDGWTLLSGPGDLTIGKNTSVMLGVNSTLNGNATITVHGRLSVDSHVNIILGGYAIVLCPGSGLSVMGTLNMGSAGRIEECGGTYMFRSFAENVVARCTQASICDQSYV</sequence>
<accession>A0AAE0FTJ4</accession>
<comment type="caution">
    <text evidence="1">The sequence shown here is derived from an EMBL/GenBank/DDBJ whole genome shotgun (WGS) entry which is preliminary data.</text>
</comment>
<reference evidence="1 2" key="1">
    <citation type="journal article" date="2015" name="Genome Biol. Evol.">
        <title>Comparative Genomics of a Bacterivorous Green Alga Reveals Evolutionary Causalities and Consequences of Phago-Mixotrophic Mode of Nutrition.</title>
        <authorList>
            <person name="Burns J.A."/>
            <person name="Paasch A."/>
            <person name="Narechania A."/>
            <person name="Kim E."/>
        </authorList>
    </citation>
    <scope>NUCLEOTIDE SEQUENCE [LARGE SCALE GENOMIC DNA]</scope>
    <source>
        <strain evidence="1 2">PLY_AMNH</strain>
    </source>
</reference>
<keyword evidence="2" id="KW-1185">Reference proteome</keyword>
<proteinExistence type="predicted"/>